<keyword evidence="2" id="KW-1185">Reference proteome</keyword>
<dbReference type="AlphaFoldDB" id="A0AAD9M1L8"/>
<accession>A0AAD9M1L8</accession>
<evidence type="ECO:0000313" key="1">
    <source>
        <dbReference type="EMBL" id="KAK2029399.1"/>
    </source>
</evidence>
<name>A0AAD9M1L8_9PEZI</name>
<reference evidence="1" key="1">
    <citation type="submission" date="2021-06" db="EMBL/GenBank/DDBJ databases">
        <title>Comparative genomics, transcriptomics and evolutionary studies reveal genomic signatures of adaptation to plant cell wall in hemibiotrophic fungi.</title>
        <authorList>
            <consortium name="DOE Joint Genome Institute"/>
            <person name="Baroncelli R."/>
            <person name="Diaz J.F."/>
            <person name="Benocci T."/>
            <person name="Peng M."/>
            <person name="Battaglia E."/>
            <person name="Haridas S."/>
            <person name="Andreopoulos W."/>
            <person name="Labutti K."/>
            <person name="Pangilinan J."/>
            <person name="Floch G.L."/>
            <person name="Makela M.R."/>
            <person name="Henrissat B."/>
            <person name="Grigoriev I.V."/>
            <person name="Crouch J.A."/>
            <person name="De Vries R.P."/>
            <person name="Sukno S.A."/>
            <person name="Thon M.R."/>
        </authorList>
    </citation>
    <scope>NUCLEOTIDE SEQUENCE</scope>
    <source>
        <strain evidence="1">MAFF235873</strain>
    </source>
</reference>
<gene>
    <name evidence="1" type="ORF">LX32DRAFT_357781</name>
</gene>
<evidence type="ECO:0000313" key="2">
    <source>
        <dbReference type="Proteomes" id="UP001232148"/>
    </source>
</evidence>
<sequence length="93" mass="10495">MTGFLLSLSFSFRLAPVDLFFLPFFFFFSFARPAFSALEDGPPRGLGKAYRQGTWLSGATHQNPNQKQVQYVDGCGIEEQAQARIRCLRAWAV</sequence>
<proteinExistence type="predicted"/>
<dbReference type="EMBL" id="MU842864">
    <property type="protein sequence ID" value="KAK2029399.1"/>
    <property type="molecule type" value="Genomic_DNA"/>
</dbReference>
<organism evidence="1 2">
    <name type="scientific">Colletotrichum zoysiae</name>
    <dbReference type="NCBI Taxonomy" id="1216348"/>
    <lineage>
        <taxon>Eukaryota</taxon>
        <taxon>Fungi</taxon>
        <taxon>Dikarya</taxon>
        <taxon>Ascomycota</taxon>
        <taxon>Pezizomycotina</taxon>
        <taxon>Sordariomycetes</taxon>
        <taxon>Hypocreomycetidae</taxon>
        <taxon>Glomerellales</taxon>
        <taxon>Glomerellaceae</taxon>
        <taxon>Colletotrichum</taxon>
        <taxon>Colletotrichum graminicola species complex</taxon>
    </lineage>
</organism>
<protein>
    <submittedName>
        <fullName evidence="1">Uncharacterized protein</fullName>
    </submittedName>
</protein>
<comment type="caution">
    <text evidence="1">The sequence shown here is derived from an EMBL/GenBank/DDBJ whole genome shotgun (WGS) entry which is preliminary data.</text>
</comment>
<dbReference type="Proteomes" id="UP001232148">
    <property type="component" value="Unassembled WGS sequence"/>
</dbReference>